<evidence type="ECO:0000313" key="3">
    <source>
        <dbReference type="RefSeq" id="XP_010416983.1"/>
    </source>
</evidence>
<accession>A0ABM0SW43</accession>
<dbReference type="InterPro" id="IPR050232">
    <property type="entry name" value="FBL13/AtMIF1-like"/>
</dbReference>
<protein>
    <submittedName>
        <fullName evidence="3">FBD-associated F-box protein At5g53635</fullName>
    </submittedName>
</protein>
<sequence>MDMTISADTFKVIHQYSKLEPLPQFGYMSRLCLDSLHASELKWLTTTFLESCPNLKSLVLAPWDYETDLRSEEMNQISLSSVPKCLLSSLESVHLKFSFLAEGYAVAFKLGKYFLENSVVLKKLNLHLLNHPRRDDIFEEFLRFPRGSTECEVVVVL</sequence>
<proteinExistence type="predicted"/>
<evidence type="ECO:0000259" key="1">
    <source>
        <dbReference type="SMART" id="SM00579"/>
    </source>
</evidence>
<dbReference type="GeneID" id="104702765"/>
<dbReference type="PANTHER" id="PTHR31900">
    <property type="entry name" value="F-BOX/RNI SUPERFAMILY PROTEIN-RELATED"/>
    <property type="match status" value="1"/>
</dbReference>
<reference evidence="3" key="2">
    <citation type="submission" date="2025-08" db="UniProtKB">
        <authorList>
            <consortium name="RefSeq"/>
        </authorList>
    </citation>
    <scope>IDENTIFICATION</scope>
    <source>
        <tissue evidence="3">Leaf</tissue>
    </source>
</reference>
<dbReference type="SMART" id="SM00579">
    <property type="entry name" value="FBD"/>
    <property type="match status" value="1"/>
</dbReference>
<dbReference type="PANTHER" id="PTHR31900:SF25">
    <property type="entry name" value="FBD DOMAIN-CONTAINING PROTEIN"/>
    <property type="match status" value="1"/>
</dbReference>
<dbReference type="Pfam" id="PF08387">
    <property type="entry name" value="FBD"/>
    <property type="match status" value="1"/>
</dbReference>
<feature type="domain" description="FBD" evidence="1">
    <location>
        <begin position="84"/>
        <end position="156"/>
    </location>
</feature>
<organism evidence="2 3">
    <name type="scientific">Camelina sativa</name>
    <name type="common">False flax</name>
    <name type="synonym">Myagrum sativum</name>
    <dbReference type="NCBI Taxonomy" id="90675"/>
    <lineage>
        <taxon>Eukaryota</taxon>
        <taxon>Viridiplantae</taxon>
        <taxon>Streptophyta</taxon>
        <taxon>Embryophyta</taxon>
        <taxon>Tracheophyta</taxon>
        <taxon>Spermatophyta</taxon>
        <taxon>Magnoliopsida</taxon>
        <taxon>eudicotyledons</taxon>
        <taxon>Gunneridae</taxon>
        <taxon>Pentapetalae</taxon>
        <taxon>rosids</taxon>
        <taxon>malvids</taxon>
        <taxon>Brassicales</taxon>
        <taxon>Brassicaceae</taxon>
        <taxon>Camelineae</taxon>
        <taxon>Camelina</taxon>
    </lineage>
</organism>
<gene>
    <name evidence="3" type="primary">LOC104702765</name>
</gene>
<dbReference type="RefSeq" id="XP_010416983.1">
    <property type="nucleotide sequence ID" value="XM_010418681.2"/>
</dbReference>
<evidence type="ECO:0000313" key="2">
    <source>
        <dbReference type="Proteomes" id="UP000694864"/>
    </source>
</evidence>
<reference evidence="2" key="1">
    <citation type="journal article" date="2014" name="Nat. Commun.">
        <title>The emerging biofuel crop Camelina sativa retains a highly undifferentiated hexaploid genome structure.</title>
        <authorList>
            <person name="Kagale S."/>
            <person name="Koh C."/>
            <person name="Nixon J."/>
            <person name="Bollina V."/>
            <person name="Clarke W.E."/>
            <person name="Tuteja R."/>
            <person name="Spillane C."/>
            <person name="Robinson S.J."/>
            <person name="Links M.G."/>
            <person name="Clarke C."/>
            <person name="Higgins E.E."/>
            <person name="Huebert T."/>
            <person name="Sharpe A.G."/>
            <person name="Parkin I.A."/>
        </authorList>
    </citation>
    <scope>NUCLEOTIDE SEQUENCE [LARGE SCALE GENOMIC DNA]</scope>
    <source>
        <strain evidence="2">cv. DH55</strain>
    </source>
</reference>
<keyword evidence="2" id="KW-1185">Reference proteome</keyword>
<name>A0ABM0SW43_CAMSA</name>
<dbReference type="InterPro" id="IPR006566">
    <property type="entry name" value="FBD"/>
</dbReference>
<dbReference type="Proteomes" id="UP000694864">
    <property type="component" value="Chromosome 7"/>
</dbReference>